<dbReference type="PANTHER" id="PTHR43976">
    <property type="entry name" value="SHORT CHAIN DEHYDROGENASE"/>
    <property type="match status" value="1"/>
</dbReference>
<dbReference type="AlphaFoldDB" id="A0A1R3TPI2"/>
<dbReference type="CDD" id="cd05374">
    <property type="entry name" value="17beta-HSD-like_SDR_c"/>
    <property type="match status" value="1"/>
</dbReference>
<dbReference type="EMBL" id="NXEJ01000011">
    <property type="protein sequence ID" value="POO49252.1"/>
    <property type="molecule type" value="Genomic_DNA"/>
</dbReference>
<organism evidence="6 7">
    <name type="scientific">Agrobacterium rosae</name>
    <dbReference type="NCBI Taxonomy" id="1972867"/>
    <lineage>
        <taxon>Bacteria</taxon>
        <taxon>Pseudomonadati</taxon>
        <taxon>Pseudomonadota</taxon>
        <taxon>Alphaproteobacteria</taxon>
        <taxon>Hyphomicrobiales</taxon>
        <taxon>Rhizobiaceae</taxon>
        <taxon>Rhizobium/Agrobacterium group</taxon>
        <taxon>Agrobacterium</taxon>
    </lineage>
</organism>
<dbReference type="GO" id="GO:0003858">
    <property type="term" value="F:3-hydroxybutyrate dehydrogenase activity"/>
    <property type="evidence" value="ECO:0007669"/>
    <property type="project" value="UniProtKB-EC"/>
</dbReference>
<dbReference type="EC" id="1.1.1.30" evidence="6"/>
<dbReference type="Pfam" id="PF00106">
    <property type="entry name" value="adh_short"/>
    <property type="match status" value="1"/>
</dbReference>
<evidence type="ECO:0000313" key="5">
    <source>
        <dbReference type="EMBL" id="POO49252.1"/>
    </source>
</evidence>
<evidence type="ECO:0000313" key="6">
    <source>
        <dbReference type="EMBL" id="SCX24755.1"/>
    </source>
</evidence>
<dbReference type="PANTHER" id="PTHR43976:SF16">
    <property type="entry name" value="SHORT-CHAIN DEHYDROGENASE_REDUCTASE FAMILY PROTEIN"/>
    <property type="match status" value="1"/>
</dbReference>
<dbReference type="EMBL" id="FMUE01000005">
    <property type="protein sequence ID" value="SCX24755.1"/>
    <property type="molecule type" value="Genomic_DNA"/>
</dbReference>
<reference evidence="7" key="2">
    <citation type="submission" date="2016-10" db="EMBL/GenBank/DDBJ databases">
        <authorList>
            <person name="Wibberg D."/>
        </authorList>
    </citation>
    <scope>NUCLEOTIDE SEQUENCE [LARGE SCALE GENOMIC DNA]</scope>
</reference>
<evidence type="ECO:0000313" key="7">
    <source>
        <dbReference type="Proteomes" id="UP000187891"/>
    </source>
</evidence>
<dbReference type="PRINTS" id="PR00081">
    <property type="entry name" value="GDHRDH"/>
</dbReference>
<evidence type="ECO:0000313" key="8">
    <source>
        <dbReference type="Proteomes" id="UP000237447"/>
    </source>
</evidence>
<accession>A0A2S4E7E0</accession>
<dbReference type="NCBIfam" id="NF004823">
    <property type="entry name" value="PRK06179.1"/>
    <property type="match status" value="1"/>
</dbReference>
<accession>A0A1R3TPI2</accession>
<dbReference type="EMBL" id="JAVRAD010000008">
    <property type="protein sequence ID" value="MDX8331148.1"/>
    <property type="molecule type" value="Genomic_DNA"/>
</dbReference>
<evidence type="ECO:0000256" key="1">
    <source>
        <dbReference type="ARBA" id="ARBA00006484"/>
    </source>
</evidence>
<evidence type="ECO:0000313" key="9">
    <source>
        <dbReference type="Proteomes" id="UP001277561"/>
    </source>
</evidence>
<reference evidence="5 8" key="3">
    <citation type="journal article" date="2018" name="Syst. Appl. Microbiol.">
        <title>Agrobacterium rosae sp. nov., isolated from galls on different agricultural crops.</title>
        <authorList>
            <person name="Kuzmanovic N."/>
            <person name="Pulawska J."/>
            <person name="Smalla K."/>
            <person name="Nesme X."/>
        </authorList>
    </citation>
    <scope>NUCLEOTIDE SEQUENCE [LARGE SCALE GENOMIC DNA]</scope>
    <source>
        <strain evidence="5 8">NCPPB 1650</strain>
    </source>
</reference>
<evidence type="ECO:0000313" key="4">
    <source>
        <dbReference type="EMBL" id="MDX8331148.1"/>
    </source>
</evidence>
<keyword evidence="2 6" id="KW-0560">Oxidoreductase</keyword>
<reference evidence="6" key="1">
    <citation type="submission" date="2016-10" db="EMBL/GenBank/DDBJ databases">
        <authorList>
            <person name="de Groot N.N."/>
        </authorList>
    </citation>
    <scope>NUCLEOTIDE SEQUENCE [LARGE SCALE GENOMIC DNA]</scope>
    <source>
        <strain evidence="6">DSM25559</strain>
    </source>
</reference>
<dbReference type="STRING" id="1907666.DSM25559_2581"/>
<name>A0A1R3TPI2_9HYPH</name>
<evidence type="ECO:0000256" key="3">
    <source>
        <dbReference type="RuleBase" id="RU000363"/>
    </source>
</evidence>
<keyword evidence="9" id="KW-1185">Reference proteome</keyword>
<dbReference type="Gene3D" id="3.40.50.720">
    <property type="entry name" value="NAD(P)-binding Rossmann-like Domain"/>
    <property type="match status" value="1"/>
</dbReference>
<dbReference type="Proteomes" id="UP000237447">
    <property type="component" value="Unassembled WGS sequence"/>
</dbReference>
<proteinExistence type="inferred from homology"/>
<dbReference type="SUPFAM" id="SSF51735">
    <property type="entry name" value="NAD(P)-binding Rossmann-fold domains"/>
    <property type="match status" value="1"/>
</dbReference>
<dbReference type="InterPro" id="IPR051911">
    <property type="entry name" value="SDR_oxidoreductase"/>
</dbReference>
<protein>
    <submittedName>
        <fullName evidence="6">D-beta-hydroxybutyrate dehydrogenase</fullName>
        <ecNumber evidence="6">1.1.1.30</ecNumber>
    </submittedName>
    <submittedName>
        <fullName evidence="4">Oxidoreductase</fullName>
    </submittedName>
</protein>
<reference evidence="4 9" key="4">
    <citation type="journal article" date="2023" name="Phytobiomes J">
        <title>Deciphering the key players within the bacterial microbiota associated with aerial crown gall tumors on rhododendron: Insights into the gallobiome.</title>
        <authorList>
            <person name="Kuzmanovic N."/>
            <person name="Nesme J."/>
            <person name="Wolf J."/>
            <person name="Neumann-Schaal M."/>
            <person name="Petersen J."/>
            <person name="Fernandez-Gnecco G."/>
            <person name="Sproeer C."/>
            <person name="Bunk B."/>
            <person name="Overmann J."/>
            <person name="Sorensen S.J."/>
            <person name="Idczak E."/>
            <person name="Smalla K."/>
        </authorList>
    </citation>
    <scope>NUCLEOTIDE SEQUENCE [LARGE SCALE GENOMIC DNA]</scope>
    <source>
        <strain evidence="4">Rho-14.1</strain>
        <strain evidence="9">rho-14.1</strain>
    </source>
</reference>
<dbReference type="InterPro" id="IPR036291">
    <property type="entry name" value="NAD(P)-bd_dom_sf"/>
</dbReference>
<dbReference type="RefSeq" id="WP_077120138.1">
    <property type="nucleotide sequence ID" value="NZ_CP133552.1"/>
</dbReference>
<evidence type="ECO:0000256" key="2">
    <source>
        <dbReference type="ARBA" id="ARBA00023002"/>
    </source>
</evidence>
<dbReference type="Proteomes" id="UP001277561">
    <property type="component" value="Unassembled WGS sequence"/>
</dbReference>
<sequence>MDTNNRSVAVVSGAASGIGLATAKALLLAGYRVFGTSRKARAGSSAGITMLECDVTDSASVASMVAEVVNQAGRIDVFVNNAGGALIGGAEESSVEQAQALFDLNVFGIIRVTNEVLPIMRQQRSGRIINISSVVGFIPSPFSALYAATKHAVEGYSESLDHEVRSLGIRVLLVEPAFTNTALDHNATQPDRMTSVYDQGRKSTEALWNTAIKAGDAPELVAEAVVKAATARSPKLRYPATKAARQLHFLRRFVPASAFDKSLRKQMKLPA</sequence>
<dbReference type="InterPro" id="IPR002347">
    <property type="entry name" value="SDR_fam"/>
</dbReference>
<comment type="similarity">
    <text evidence="1 3">Belongs to the short-chain dehydrogenases/reductases (SDR) family.</text>
</comment>
<dbReference type="Proteomes" id="UP000187891">
    <property type="component" value="Unassembled WGS sequence"/>
</dbReference>
<dbReference type="PRINTS" id="PR00080">
    <property type="entry name" value="SDRFAMILY"/>
</dbReference>
<gene>
    <name evidence="6" type="primary">bdhA_3</name>
    <name evidence="5" type="ORF">CPJ18_22595</name>
    <name evidence="6" type="ORF">DSM25559_2581</name>
    <name evidence="4" type="ORF">RMS29_18125</name>
</gene>
<dbReference type="GeneID" id="86882107"/>